<keyword evidence="1" id="KW-0472">Membrane</keyword>
<gene>
    <name evidence="2" type="ORF">PHLCEN_2v10993</name>
</gene>
<name>A0A2R6NL84_9APHY</name>
<comment type="caution">
    <text evidence="2">The sequence shown here is derived from an EMBL/GenBank/DDBJ whole genome shotgun (WGS) entry which is preliminary data.</text>
</comment>
<keyword evidence="1" id="KW-1133">Transmembrane helix</keyword>
<proteinExistence type="predicted"/>
<dbReference type="AlphaFoldDB" id="A0A2R6NL84"/>
<dbReference type="Proteomes" id="UP000186601">
    <property type="component" value="Unassembled WGS sequence"/>
</dbReference>
<keyword evidence="1" id="KW-0812">Transmembrane</keyword>
<organism evidence="2 3">
    <name type="scientific">Hermanssonia centrifuga</name>
    <dbReference type="NCBI Taxonomy" id="98765"/>
    <lineage>
        <taxon>Eukaryota</taxon>
        <taxon>Fungi</taxon>
        <taxon>Dikarya</taxon>
        <taxon>Basidiomycota</taxon>
        <taxon>Agaricomycotina</taxon>
        <taxon>Agaricomycetes</taxon>
        <taxon>Polyporales</taxon>
        <taxon>Meruliaceae</taxon>
        <taxon>Hermanssonia</taxon>
    </lineage>
</organism>
<evidence type="ECO:0000313" key="2">
    <source>
        <dbReference type="EMBL" id="PSR73137.1"/>
    </source>
</evidence>
<evidence type="ECO:0000256" key="1">
    <source>
        <dbReference type="SAM" id="Phobius"/>
    </source>
</evidence>
<sequence length="130" mass="14400">MSDPTDSAQITEELQILCIGTAQLVNLVNLSQYIVFALFSALRAYAIHNFNIAIFLAVFSLNVIPVGTNIVSCRFMTAMQYYLMSVKSIPTFERRRLTSVGSVPSPPAYLPISVSTVSTQHSLHRTLLMD</sequence>
<reference evidence="2 3" key="1">
    <citation type="submission" date="2018-02" db="EMBL/GenBank/DDBJ databases">
        <title>Genome sequence of the basidiomycete white-rot fungus Phlebia centrifuga.</title>
        <authorList>
            <person name="Granchi Z."/>
            <person name="Peng M."/>
            <person name="de Vries R.P."/>
            <person name="Hilden K."/>
            <person name="Makela M.R."/>
            <person name="Grigoriev I."/>
            <person name="Riley R."/>
        </authorList>
    </citation>
    <scope>NUCLEOTIDE SEQUENCE [LARGE SCALE GENOMIC DNA]</scope>
    <source>
        <strain evidence="2 3">FBCC195</strain>
    </source>
</reference>
<feature type="transmembrane region" description="Helical" evidence="1">
    <location>
        <begin position="52"/>
        <end position="71"/>
    </location>
</feature>
<feature type="transmembrane region" description="Helical" evidence="1">
    <location>
        <begin position="24"/>
        <end position="46"/>
    </location>
</feature>
<accession>A0A2R6NL84</accession>
<keyword evidence="3" id="KW-1185">Reference proteome</keyword>
<protein>
    <submittedName>
        <fullName evidence="2">Uncharacterized protein</fullName>
    </submittedName>
</protein>
<dbReference type="EMBL" id="MLYV02001104">
    <property type="protein sequence ID" value="PSR73137.1"/>
    <property type="molecule type" value="Genomic_DNA"/>
</dbReference>
<dbReference type="OrthoDB" id="2804471at2759"/>
<evidence type="ECO:0000313" key="3">
    <source>
        <dbReference type="Proteomes" id="UP000186601"/>
    </source>
</evidence>